<protein>
    <submittedName>
        <fullName evidence="1">Uncharacterized protein</fullName>
    </submittedName>
</protein>
<organism evidence="1 2">
    <name type="scientific">Methylocystis iwaonis</name>
    <dbReference type="NCBI Taxonomy" id="2885079"/>
    <lineage>
        <taxon>Bacteria</taxon>
        <taxon>Pseudomonadati</taxon>
        <taxon>Pseudomonadota</taxon>
        <taxon>Alphaproteobacteria</taxon>
        <taxon>Hyphomicrobiales</taxon>
        <taxon>Methylocystaceae</taxon>
        <taxon>Methylocystis</taxon>
    </lineage>
</organism>
<proteinExistence type="predicted"/>
<dbReference type="EMBL" id="AP027142">
    <property type="protein sequence ID" value="BDV33104.1"/>
    <property type="molecule type" value="Genomic_DNA"/>
</dbReference>
<accession>A0ABM8E5J7</accession>
<name>A0ABM8E5J7_9HYPH</name>
<keyword evidence="2" id="KW-1185">Reference proteome</keyword>
<evidence type="ECO:0000313" key="2">
    <source>
        <dbReference type="Proteomes" id="UP001317629"/>
    </source>
</evidence>
<evidence type="ECO:0000313" key="1">
    <source>
        <dbReference type="EMBL" id="BDV33104.1"/>
    </source>
</evidence>
<dbReference type="Proteomes" id="UP001317629">
    <property type="component" value="Chromosome"/>
</dbReference>
<gene>
    <name evidence="1" type="ORF">SS37A_06330</name>
</gene>
<reference evidence="1 2" key="1">
    <citation type="journal article" date="2023" name="Int. J. Syst. Evol. Microbiol.">
        <title>Methylocystis iwaonis sp. nov., a type II methane-oxidizing bacterium from surface soil of a rice paddy field in Japan, and emended description of the genus Methylocystis (ex Whittenbury et al. 1970) Bowman et al. 1993.</title>
        <authorList>
            <person name="Kaise H."/>
            <person name="Sawadogo J.B."/>
            <person name="Alam M.S."/>
            <person name="Ueno C."/>
            <person name="Dianou D."/>
            <person name="Shinjo R."/>
            <person name="Asakawa S."/>
        </authorList>
    </citation>
    <scope>NUCLEOTIDE SEQUENCE [LARGE SCALE GENOMIC DNA]</scope>
    <source>
        <strain evidence="1 2">SS37A-Re</strain>
    </source>
</reference>
<sequence length="77" mass="8572">MAGGIFVGLPDVDEKDRAVGETRLERVEADVVEGRGVHELRLQRFQIYGTNRMRAALPSREGGRLDFLSTNRAMRAG</sequence>